<protein>
    <submittedName>
        <fullName evidence="1">Uncharacterized protein</fullName>
    </submittedName>
</protein>
<name>A0A0A8Z5Q3_ARUDO</name>
<reference evidence="1" key="1">
    <citation type="submission" date="2014-09" db="EMBL/GenBank/DDBJ databases">
        <authorList>
            <person name="Magalhaes I.L.F."/>
            <person name="Oliveira U."/>
            <person name="Santos F.R."/>
            <person name="Vidigal T.H.D.A."/>
            <person name="Brescovit A.D."/>
            <person name="Santos A.J."/>
        </authorList>
    </citation>
    <scope>NUCLEOTIDE SEQUENCE</scope>
    <source>
        <tissue evidence="1">Shoot tissue taken approximately 20 cm above the soil surface</tissue>
    </source>
</reference>
<dbReference type="InterPro" id="IPR043502">
    <property type="entry name" value="DNA/RNA_pol_sf"/>
</dbReference>
<proteinExistence type="predicted"/>
<reference evidence="1" key="2">
    <citation type="journal article" date="2015" name="Data Brief">
        <title>Shoot transcriptome of the giant reed, Arundo donax.</title>
        <authorList>
            <person name="Barrero R.A."/>
            <person name="Guerrero F.D."/>
            <person name="Moolhuijzen P."/>
            <person name="Goolsby J.A."/>
            <person name="Tidwell J."/>
            <person name="Bellgard S.E."/>
            <person name="Bellgard M.I."/>
        </authorList>
    </citation>
    <scope>NUCLEOTIDE SEQUENCE</scope>
    <source>
        <tissue evidence="1">Shoot tissue taken approximately 20 cm above the soil surface</tissue>
    </source>
</reference>
<sequence length="99" mass="11249">MTSKGILGYVIQINMIQEEQSISLPTIPPSIEQVLNKFAEVFNEPQGLPPHRECDHSIPLKQDAKPPNIRPYRVPHKQKDEVEKLIKSSKLCCKRGGVY</sequence>
<organism evidence="1">
    <name type="scientific">Arundo donax</name>
    <name type="common">Giant reed</name>
    <name type="synonym">Donax arundinaceus</name>
    <dbReference type="NCBI Taxonomy" id="35708"/>
    <lineage>
        <taxon>Eukaryota</taxon>
        <taxon>Viridiplantae</taxon>
        <taxon>Streptophyta</taxon>
        <taxon>Embryophyta</taxon>
        <taxon>Tracheophyta</taxon>
        <taxon>Spermatophyta</taxon>
        <taxon>Magnoliopsida</taxon>
        <taxon>Liliopsida</taxon>
        <taxon>Poales</taxon>
        <taxon>Poaceae</taxon>
        <taxon>PACMAD clade</taxon>
        <taxon>Arundinoideae</taxon>
        <taxon>Arundineae</taxon>
        <taxon>Arundo</taxon>
    </lineage>
</organism>
<dbReference type="SUPFAM" id="SSF56672">
    <property type="entry name" value="DNA/RNA polymerases"/>
    <property type="match status" value="1"/>
</dbReference>
<dbReference type="AlphaFoldDB" id="A0A0A8Z5Q3"/>
<dbReference type="EMBL" id="GBRH01263799">
    <property type="protein sequence ID" value="JAD34096.1"/>
    <property type="molecule type" value="Transcribed_RNA"/>
</dbReference>
<accession>A0A0A8Z5Q3</accession>
<dbReference type="Gene3D" id="3.10.10.10">
    <property type="entry name" value="HIV Type 1 Reverse Transcriptase, subunit A, domain 1"/>
    <property type="match status" value="1"/>
</dbReference>
<evidence type="ECO:0000313" key="1">
    <source>
        <dbReference type="EMBL" id="JAD34096.1"/>
    </source>
</evidence>